<evidence type="ECO:0000313" key="2">
    <source>
        <dbReference type="Proteomes" id="UP000245086"/>
    </source>
</evidence>
<dbReference type="CDD" id="cd00565">
    <property type="entry name" value="Ubl_ThiS"/>
    <property type="match status" value="1"/>
</dbReference>
<dbReference type="Proteomes" id="UP000245086">
    <property type="component" value="Unassembled WGS sequence"/>
</dbReference>
<dbReference type="InterPro" id="IPR016155">
    <property type="entry name" value="Mopterin_synth/thiamin_S_b"/>
</dbReference>
<comment type="caution">
    <text evidence="1">The sequence shown here is derived from an EMBL/GenBank/DDBJ whole genome shotgun (WGS) entry which is preliminary data.</text>
</comment>
<dbReference type="InterPro" id="IPR010035">
    <property type="entry name" value="Thi_S"/>
</dbReference>
<dbReference type="SUPFAM" id="SSF54285">
    <property type="entry name" value="MoaD/ThiS"/>
    <property type="match status" value="1"/>
</dbReference>
<dbReference type="InterPro" id="IPR012675">
    <property type="entry name" value="Beta-grasp_dom_sf"/>
</dbReference>
<organism evidence="1 2">
    <name type="scientific">Candidatus Phycosocius bacilliformis</name>
    <dbReference type="NCBI Taxonomy" id="1445552"/>
    <lineage>
        <taxon>Bacteria</taxon>
        <taxon>Pseudomonadati</taxon>
        <taxon>Pseudomonadota</taxon>
        <taxon>Alphaproteobacteria</taxon>
        <taxon>Caulobacterales</taxon>
        <taxon>Caulobacterales incertae sedis</taxon>
        <taxon>Candidatus Phycosocius</taxon>
    </lineage>
</organism>
<accession>A0A2P2E8C0</accession>
<dbReference type="Pfam" id="PF02597">
    <property type="entry name" value="ThiS"/>
    <property type="match status" value="1"/>
</dbReference>
<sequence length="66" mass="7317">MIIYLNGEERQVPAGTSLPELIGQLELDPRGVAVERNREIVMKSHWDQTILAEGDQLELVQFVGGG</sequence>
<dbReference type="AlphaFoldDB" id="A0A2P2E8C0"/>
<dbReference type="InterPro" id="IPR003749">
    <property type="entry name" value="ThiS/MoaD-like"/>
</dbReference>
<name>A0A2P2E8C0_9PROT</name>
<dbReference type="PANTHER" id="PTHR34472">
    <property type="entry name" value="SULFUR CARRIER PROTEIN THIS"/>
    <property type="match status" value="1"/>
</dbReference>
<protein>
    <submittedName>
        <fullName evidence="1">Sulfur carrier protein ThiS</fullName>
    </submittedName>
</protein>
<proteinExistence type="predicted"/>
<keyword evidence="2" id="KW-1185">Reference proteome</keyword>
<dbReference type="NCBIfam" id="TIGR01683">
    <property type="entry name" value="thiS"/>
    <property type="match status" value="1"/>
</dbReference>
<dbReference type="Gene3D" id="3.10.20.30">
    <property type="match status" value="1"/>
</dbReference>
<gene>
    <name evidence="1" type="primary">thiS</name>
    <name evidence="1" type="ORF">PbB2_00970</name>
</gene>
<dbReference type="PANTHER" id="PTHR34472:SF1">
    <property type="entry name" value="SULFUR CARRIER PROTEIN THIS"/>
    <property type="match status" value="1"/>
</dbReference>
<reference evidence="1 2" key="1">
    <citation type="journal article" date="2018" name="Genome Announc.">
        <title>Draft Genome Sequence of "Candidatus Phycosocius bacilliformis," an Alphaproteobacterial Ectosymbiont of the Hydrocarbon-Producing Green Alga Botryococcus braunii.</title>
        <authorList>
            <person name="Tanabe Y."/>
            <person name="Yamaguchi H."/>
            <person name="Watanabe M.M."/>
        </authorList>
    </citation>
    <scope>NUCLEOTIDE SEQUENCE [LARGE SCALE GENOMIC DNA]</scope>
    <source>
        <strain evidence="1 2">BOTRYCO-2</strain>
    </source>
</reference>
<evidence type="ECO:0000313" key="1">
    <source>
        <dbReference type="EMBL" id="GBF57305.1"/>
    </source>
</evidence>
<dbReference type="EMBL" id="BFBR01000002">
    <property type="protein sequence ID" value="GBF57305.1"/>
    <property type="molecule type" value="Genomic_DNA"/>
</dbReference>